<evidence type="ECO:0000313" key="3">
    <source>
        <dbReference type="Proteomes" id="UP001174997"/>
    </source>
</evidence>
<sequence>MLRTISTLLFHPPPLPPGVVINTLDDVLVPLSEAHLHSHSHRSRLDSPSSSSFDGTTEGDDTSGQKDDDNDDDDDIEGGEQTGMLLQRSSSSGELLGMGNTAAAEREYTIGSLRREVRKGRGAGGKGEYEMKSRLVNKAIGDIGMGRYNWQLFVLCGFGWFADNLWMQVTYSQPISSAYNMTKKITEKKKRGGKY</sequence>
<dbReference type="EMBL" id="JAULSY010000050">
    <property type="protein sequence ID" value="KAK0668820.1"/>
    <property type="molecule type" value="Genomic_DNA"/>
</dbReference>
<organism evidence="2 3">
    <name type="scientific">Cercophora samala</name>
    <dbReference type="NCBI Taxonomy" id="330535"/>
    <lineage>
        <taxon>Eukaryota</taxon>
        <taxon>Fungi</taxon>
        <taxon>Dikarya</taxon>
        <taxon>Ascomycota</taxon>
        <taxon>Pezizomycotina</taxon>
        <taxon>Sordariomycetes</taxon>
        <taxon>Sordariomycetidae</taxon>
        <taxon>Sordariales</taxon>
        <taxon>Lasiosphaeriaceae</taxon>
        <taxon>Cercophora</taxon>
    </lineage>
</organism>
<reference evidence="2" key="1">
    <citation type="submission" date="2023-06" db="EMBL/GenBank/DDBJ databases">
        <title>Genome-scale phylogeny and comparative genomics of the fungal order Sordariales.</title>
        <authorList>
            <consortium name="Lawrence Berkeley National Laboratory"/>
            <person name="Hensen N."/>
            <person name="Bonometti L."/>
            <person name="Westerberg I."/>
            <person name="Brannstrom I.O."/>
            <person name="Guillou S."/>
            <person name="Cros-Aarteil S."/>
            <person name="Calhoun S."/>
            <person name="Haridas S."/>
            <person name="Kuo A."/>
            <person name="Mondo S."/>
            <person name="Pangilinan J."/>
            <person name="Riley R."/>
            <person name="Labutti K."/>
            <person name="Andreopoulos B."/>
            <person name="Lipzen A."/>
            <person name="Chen C."/>
            <person name="Yanf M."/>
            <person name="Daum C."/>
            <person name="Ng V."/>
            <person name="Clum A."/>
            <person name="Steindorff A."/>
            <person name="Ohm R."/>
            <person name="Martin F."/>
            <person name="Silar P."/>
            <person name="Natvig D."/>
            <person name="Lalanne C."/>
            <person name="Gautier V."/>
            <person name="Ament-Velasquez S.L."/>
            <person name="Kruys A."/>
            <person name="Hutchinson M.I."/>
            <person name="Powell A.J."/>
            <person name="Barry K."/>
            <person name="Miller A.N."/>
            <person name="Grigoriev I.V."/>
            <person name="Debuchy R."/>
            <person name="Gladieux P."/>
            <person name="Thoren M.H."/>
            <person name="Johannesson H."/>
        </authorList>
    </citation>
    <scope>NUCLEOTIDE SEQUENCE</scope>
    <source>
        <strain evidence="2">CBS 307.81</strain>
    </source>
</reference>
<comment type="caution">
    <text evidence="2">The sequence shown here is derived from an EMBL/GenBank/DDBJ whole genome shotgun (WGS) entry which is preliminary data.</text>
</comment>
<dbReference type="AlphaFoldDB" id="A0AA39ZD85"/>
<keyword evidence="3" id="KW-1185">Reference proteome</keyword>
<gene>
    <name evidence="2" type="ORF">QBC41DRAFT_320975</name>
</gene>
<proteinExistence type="predicted"/>
<dbReference type="Proteomes" id="UP001174997">
    <property type="component" value="Unassembled WGS sequence"/>
</dbReference>
<evidence type="ECO:0000313" key="2">
    <source>
        <dbReference type="EMBL" id="KAK0668820.1"/>
    </source>
</evidence>
<accession>A0AA39ZD85</accession>
<evidence type="ECO:0000256" key="1">
    <source>
        <dbReference type="SAM" id="MobiDB-lite"/>
    </source>
</evidence>
<name>A0AA39ZD85_9PEZI</name>
<feature type="region of interest" description="Disordered" evidence="1">
    <location>
        <begin position="36"/>
        <end position="96"/>
    </location>
</feature>
<protein>
    <submittedName>
        <fullName evidence="2">Uncharacterized protein</fullName>
    </submittedName>
</protein>
<feature type="compositionally biased region" description="Acidic residues" evidence="1">
    <location>
        <begin position="68"/>
        <end position="78"/>
    </location>
</feature>